<evidence type="ECO:0000313" key="3">
    <source>
        <dbReference type="Proteomes" id="UP000464186"/>
    </source>
</evidence>
<name>A0A6P1NNL6_9MICC</name>
<keyword evidence="1" id="KW-0560">Oxidoreductase</keyword>
<dbReference type="AlphaFoldDB" id="A0A6P1NNL6"/>
<dbReference type="GO" id="GO:0016491">
    <property type="term" value="F:oxidoreductase activity"/>
    <property type="evidence" value="ECO:0007669"/>
    <property type="project" value="UniProtKB-KW"/>
</dbReference>
<evidence type="ECO:0000256" key="1">
    <source>
        <dbReference type="ARBA" id="ARBA00023002"/>
    </source>
</evidence>
<gene>
    <name evidence="2" type="ORF">GU243_10700</name>
</gene>
<organism evidence="2 3">
    <name type="scientific">Pseudarthrobacter psychrotolerans</name>
    <dbReference type="NCBI Taxonomy" id="2697569"/>
    <lineage>
        <taxon>Bacteria</taxon>
        <taxon>Bacillati</taxon>
        <taxon>Actinomycetota</taxon>
        <taxon>Actinomycetes</taxon>
        <taxon>Micrococcales</taxon>
        <taxon>Micrococcaceae</taxon>
        <taxon>Pseudarthrobacter</taxon>
    </lineage>
</organism>
<sequence>MSTEGMQAGPARRAIYSAGLRVLGPVYARAGSAYLAGRERTTALAVAERLLASGSEVTLGYWPRQEESAAHVAAEECGTLEALGDLGAYEDRTALSLKAARLGFDADAVRQLAKLAVERHTRLVFDAHSPAEADRTLELARVARAEGASTGVALPARWARSADDAVMASECGLSVRVVKGQWPDDVPGRRLNSEAALRSSCLNLLDRLAGLGVRTAVATHDVVLLEQALPRLSAWGTPPEVELLLGLPVRRALTTARRAGASTRFYVSFGHPGLPYPFRAVLRRPRLAWLLTQGVVLGDATKRYSGTGPSGDGLPSDPRSGGIPRGRSGLLIHYFSLKKVVHGFQAGLHGQVGIVITSG</sequence>
<dbReference type="Proteomes" id="UP000464186">
    <property type="component" value="Chromosome"/>
</dbReference>
<reference evidence="2 3" key="1">
    <citation type="submission" date="2020-01" db="EMBL/GenBank/DDBJ databases">
        <title>Pseudarthrobacter psychrotolerans sp. nov., isolated from antarctic soil.</title>
        <authorList>
            <person name="Shin Y."/>
            <person name="Park W."/>
        </authorList>
    </citation>
    <scope>NUCLEOTIDE SEQUENCE [LARGE SCALE GENOMIC DNA]</scope>
    <source>
        <strain evidence="2 3">YJ56</strain>
    </source>
</reference>
<keyword evidence="3" id="KW-1185">Reference proteome</keyword>
<proteinExistence type="predicted"/>
<dbReference type="EMBL" id="CP047898">
    <property type="protein sequence ID" value="QHK20124.1"/>
    <property type="molecule type" value="Genomic_DNA"/>
</dbReference>
<dbReference type="InterPro" id="IPR029041">
    <property type="entry name" value="FAD-linked_oxidoreductase-like"/>
</dbReference>
<dbReference type="KEGG" id="psey:GU243_10700"/>
<protein>
    <recommendedName>
        <fullName evidence="4">Proline dehydrogenase</fullName>
    </recommendedName>
</protein>
<accession>A0A6P1NNL6</accession>
<evidence type="ECO:0008006" key="4">
    <source>
        <dbReference type="Google" id="ProtNLM"/>
    </source>
</evidence>
<dbReference type="SUPFAM" id="SSF51730">
    <property type="entry name" value="FAD-linked oxidoreductase"/>
    <property type="match status" value="1"/>
</dbReference>
<dbReference type="Gene3D" id="3.20.20.220">
    <property type="match status" value="1"/>
</dbReference>
<evidence type="ECO:0000313" key="2">
    <source>
        <dbReference type="EMBL" id="QHK20124.1"/>
    </source>
</evidence>